<feature type="domain" description="FAE" evidence="7">
    <location>
        <begin position="62"/>
        <end position="343"/>
    </location>
</feature>
<evidence type="ECO:0000256" key="4">
    <source>
        <dbReference type="PIRNR" id="PIRNR036417"/>
    </source>
</evidence>
<keyword evidence="2 4" id="KW-0808">Transferase</keyword>
<keyword evidence="6" id="KW-0812">Transmembrane</keyword>
<evidence type="ECO:0000259" key="7">
    <source>
        <dbReference type="Pfam" id="PF08392"/>
    </source>
</evidence>
<feature type="active site" evidence="5">
    <location>
        <position position="205"/>
    </location>
</feature>
<evidence type="ECO:0000256" key="5">
    <source>
        <dbReference type="PIRSR" id="PIRSR036417-1"/>
    </source>
</evidence>
<dbReference type="Pfam" id="PF08541">
    <property type="entry name" value="ACP_syn_III_C"/>
    <property type="match status" value="1"/>
</dbReference>
<gene>
    <name evidence="9" type="ORF">ZIOFF_056221</name>
</gene>
<keyword evidence="3 4" id="KW-0012">Acyltransferase</keyword>
<dbReference type="PANTHER" id="PTHR31561">
    <property type="entry name" value="3-KETOACYL-COA SYNTHASE"/>
    <property type="match status" value="1"/>
</dbReference>
<dbReference type="GO" id="GO:0006633">
    <property type="term" value="P:fatty acid biosynthetic process"/>
    <property type="evidence" value="ECO:0007669"/>
    <property type="project" value="UniProtKB-UniPathway"/>
</dbReference>
<name>A0A8J5FXR7_ZINOF</name>
<accession>A0A8J5FXR7</accession>
<dbReference type="PIRSF" id="PIRSF036417">
    <property type="entry name" value="3-ktacl-CoA_syn"/>
    <property type="match status" value="1"/>
</dbReference>
<feature type="active site" evidence="5">
    <location>
        <position position="406"/>
    </location>
</feature>
<feature type="active site" evidence="5">
    <location>
        <position position="402"/>
    </location>
</feature>
<proteinExistence type="inferred from homology"/>
<organism evidence="9 10">
    <name type="scientific">Zingiber officinale</name>
    <name type="common">Ginger</name>
    <name type="synonym">Amomum zingiber</name>
    <dbReference type="NCBI Taxonomy" id="94328"/>
    <lineage>
        <taxon>Eukaryota</taxon>
        <taxon>Viridiplantae</taxon>
        <taxon>Streptophyta</taxon>
        <taxon>Embryophyta</taxon>
        <taxon>Tracheophyta</taxon>
        <taxon>Spermatophyta</taxon>
        <taxon>Magnoliopsida</taxon>
        <taxon>Liliopsida</taxon>
        <taxon>Zingiberales</taxon>
        <taxon>Zingiberaceae</taxon>
        <taxon>Zingiber</taxon>
    </lineage>
</organism>
<dbReference type="EMBL" id="JACMSC010000015">
    <property type="protein sequence ID" value="KAG6487631.1"/>
    <property type="molecule type" value="Genomic_DNA"/>
</dbReference>
<comment type="caution">
    <text evidence="9">The sequence shown here is derived from an EMBL/GenBank/DDBJ whole genome shotgun (WGS) entry which is preliminary data.</text>
</comment>
<evidence type="ECO:0000313" key="9">
    <source>
        <dbReference type="EMBL" id="KAG6487631.1"/>
    </source>
</evidence>
<dbReference type="InterPro" id="IPR016039">
    <property type="entry name" value="Thiolase-like"/>
</dbReference>
<dbReference type="EC" id="2.3.1.-" evidence="4"/>
<dbReference type="GO" id="GO:0016020">
    <property type="term" value="C:membrane"/>
    <property type="evidence" value="ECO:0007669"/>
    <property type="project" value="InterPro"/>
</dbReference>
<feature type="transmembrane region" description="Helical" evidence="6">
    <location>
        <begin position="12"/>
        <end position="32"/>
    </location>
</feature>
<feature type="transmembrane region" description="Helical" evidence="6">
    <location>
        <begin position="44"/>
        <end position="62"/>
    </location>
</feature>
<dbReference type="AlphaFoldDB" id="A0A8J5FXR7"/>
<dbReference type="Pfam" id="PF08392">
    <property type="entry name" value="FAE1_CUT1_RppA"/>
    <property type="match status" value="1"/>
</dbReference>
<comment type="similarity">
    <text evidence="1 4">Belongs to the thiolase-like superfamily. Chalcone/stilbene synthases family.</text>
</comment>
<dbReference type="InterPro" id="IPR013601">
    <property type="entry name" value="FAE1_typ3_polyketide_synth"/>
</dbReference>
<evidence type="ECO:0000313" key="10">
    <source>
        <dbReference type="Proteomes" id="UP000734854"/>
    </source>
</evidence>
<dbReference type="GO" id="GO:0016747">
    <property type="term" value="F:acyltransferase activity, transferring groups other than amino-acyl groups"/>
    <property type="evidence" value="ECO:0007669"/>
    <property type="project" value="InterPro"/>
</dbReference>
<keyword evidence="6" id="KW-0472">Membrane</keyword>
<dbReference type="Proteomes" id="UP000734854">
    <property type="component" value="Unassembled WGS sequence"/>
</dbReference>
<protein>
    <recommendedName>
        <fullName evidence="4">3-ketoacyl-CoA synthase</fullName>
        <ecNumber evidence="4">2.3.1.-</ecNumber>
    </recommendedName>
</protein>
<evidence type="ECO:0000256" key="3">
    <source>
        <dbReference type="ARBA" id="ARBA00023315"/>
    </source>
</evidence>
<dbReference type="InterPro" id="IPR013747">
    <property type="entry name" value="ACP_syn_III_C"/>
</dbReference>
<evidence type="ECO:0000259" key="8">
    <source>
        <dbReference type="Pfam" id="PF08541"/>
    </source>
</evidence>
<dbReference type="Gene3D" id="3.40.47.10">
    <property type="match status" value="1"/>
</dbReference>
<keyword evidence="6" id="KW-1133">Transmembrane helix</keyword>
<dbReference type="SUPFAM" id="SSF53901">
    <property type="entry name" value="Thiolase-like"/>
    <property type="match status" value="2"/>
</dbReference>
<keyword evidence="10" id="KW-1185">Reference proteome</keyword>
<sequence length="489" mass="54604">MSSTGSRWRFAVVFLLSVIAFTFISSPLSLQFKQLLLLLLSRHPLLLCLIWCSLVSLAAFLIRRPLPVFLVDYSCHKPDADYRSSYELCEYFGHRNQSHSLESEEFMRAIFSKSGLGDETYAPPFIFHSDELRAKFQCAIQEAEEGMFGAVQHLLAKTDVHPSQIGLVITACSMFTPAPSFSSMLVRRFGMPEGVKTFNLSGMGCSAGTVAFDLAAKVLRKRKGYGLIVVTESISLNLYFGDNRHMLVTNCIFRVGTAAALMSSDPAVRPRAKMEMVQSLRTHHGADDAAYNAAIQMEDEDGQVGVALTKDLIRVAGAGLRSHITTIAPSVLPVAEMLRYACRVARLYLGDDQKAAKAHVPDFKSAFEHMCIHAGGKAVIDAVRRLMRLEEEVVEPARMCLHRFGNTSSSFVFYELAYFEAKKRIKKGDRVWMLAFGTGFKACSVVWRALRDSTMDSDNPWALCIHRYPLYPTTTKLQVAIHNEVKKKI</sequence>
<feature type="active site" evidence="5">
    <location>
        <position position="373"/>
    </location>
</feature>
<feature type="domain" description="Beta-ketoacyl-[acyl-carrier-protein] synthase III C-terminal" evidence="8">
    <location>
        <begin position="368"/>
        <end position="448"/>
    </location>
</feature>
<comment type="pathway">
    <text evidence="4">Lipid metabolism; fatty acid biosynthesis.</text>
</comment>
<evidence type="ECO:0000256" key="6">
    <source>
        <dbReference type="SAM" id="Phobius"/>
    </source>
</evidence>
<evidence type="ECO:0000256" key="2">
    <source>
        <dbReference type="ARBA" id="ARBA00022679"/>
    </source>
</evidence>
<dbReference type="CDD" id="cd00831">
    <property type="entry name" value="CHS_like"/>
    <property type="match status" value="1"/>
</dbReference>
<evidence type="ECO:0000256" key="1">
    <source>
        <dbReference type="ARBA" id="ARBA00005531"/>
    </source>
</evidence>
<feature type="active site" evidence="5">
    <location>
        <position position="283"/>
    </location>
</feature>
<dbReference type="UniPathway" id="UPA00094"/>
<feature type="active site" evidence="5">
    <location>
        <position position="369"/>
    </location>
</feature>
<dbReference type="InterPro" id="IPR012392">
    <property type="entry name" value="3-ktacl-CoA_syn"/>
</dbReference>
<reference evidence="9 10" key="1">
    <citation type="submission" date="2020-08" db="EMBL/GenBank/DDBJ databases">
        <title>Plant Genome Project.</title>
        <authorList>
            <person name="Zhang R.-G."/>
        </authorList>
    </citation>
    <scope>NUCLEOTIDE SEQUENCE [LARGE SCALE GENOMIC DNA]</scope>
    <source>
        <tissue evidence="9">Rhizome</tissue>
    </source>
</reference>